<proteinExistence type="predicted"/>
<dbReference type="EMBL" id="BMFP01000006">
    <property type="protein sequence ID" value="GGG26048.1"/>
    <property type="molecule type" value="Genomic_DNA"/>
</dbReference>
<dbReference type="PANTHER" id="PTHR30547">
    <property type="entry name" value="UNCHARACTERIZED PROTEIN YHCG-RELATED"/>
    <property type="match status" value="1"/>
</dbReference>
<protein>
    <recommendedName>
        <fullName evidence="1">YhcG N-terminal domain-containing protein</fullName>
    </recommendedName>
</protein>
<evidence type="ECO:0000313" key="3">
    <source>
        <dbReference type="Proteomes" id="UP000634043"/>
    </source>
</evidence>
<evidence type="ECO:0000313" key="2">
    <source>
        <dbReference type="EMBL" id="GGG26048.1"/>
    </source>
</evidence>
<name>A0ABQ1WEP9_9BACT</name>
<gene>
    <name evidence="2" type="ORF">GCM10011323_32140</name>
</gene>
<organism evidence="2 3">
    <name type="scientific">Pontibacter amylolyticus</name>
    <dbReference type="NCBI Taxonomy" id="1424080"/>
    <lineage>
        <taxon>Bacteria</taxon>
        <taxon>Pseudomonadati</taxon>
        <taxon>Bacteroidota</taxon>
        <taxon>Cytophagia</taxon>
        <taxon>Cytophagales</taxon>
        <taxon>Hymenobacteraceae</taxon>
        <taxon>Pontibacter</taxon>
    </lineage>
</organism>
<keyword evidence="3" id="KW-1185">Reference proteome</keyword>
<dbReference type="Proteomes" id="UP000634043">
    <property type="component" value="Unassembled WGS sequence"/>
</dbReference>
<reference evidence="3" key="1">
    <citation type="journal article" date="2019" name="Int. J. Syst. Evol. Microbiol.">
        <title>The Global Catalogue of Microorganisms (GCM) 10K type strain sequencing project: providing services to taxonomists for standard genome sequencing and annotation.</title>
        <authorList>
            <consortium name="The Broad Institute Genomics Platform"/>
            <consortium name="The Broad Institute Genome Sequencing Center for Infectious Disease"/>
            <person name="Wu L."/>
            <person name="Ma J."/>
        </authorList>
    </citation>
    <scope>NUCLEOTIDE SEQUENCE [LARGE SCALE GENOMIC DNA]</scope>
    <source>
        <strain evidence="3">CGMCC 1.12749</strain>
    </source>
</reference>
<dbReference type="InterPro" id="IPR041527">
    <property type="entry name" value="YhcG_N"/>
</dbReference>
<sequence>MLLRWNIILAQQQTKGWGSKVFQTLSDDIRKEFPELQGFSCRNLLYMRQFASVYPGSELTQQPVAQLHWAHYVVLLGKNKVVAEYALKNIDKPIGISEYQPTEAIPENLQGKIALGLHMALLEPLQDTAKINSDQ</sequence>
<feature type="domain" description="YhcG N-terminal" evidence="1">
    <location>
        <begin position="10"/>
        <end position="80"/>
    </location>
</feature>
<evidence type="ECO:0000259" key="1">
    <source>
        <dbReference type="Pfam" id="PF17761"/>
    </source>
</evidence>
<dbReference type="PANTHER" id="PTHR30547:SF0">
    <property type="entry name" value="BLR8175 PROTEIN"/>
    <property type="match status" value="1"/>
</dbReference>
<accession>A0ABQ1WEP9</accession>
<dbReference type="InterPro" id="IPR053148">
    <property type="entry name" value="PD-DEXK-like_domain"/>
</dbReference>
<comment type="caution">
    <text evidence="2">The sequence shown here is derived from an EMBL/GenBank/DDBJ whole genome shotgun (WGS) entry which is preliminary data.</text>
</comment>
<dbReference type="Pfam" id="PF17761">
    <property type="entry name" value="DUF1016_N"/>
    <property type="match status" value="1"/>
</dbReference>